<evidence type="ECO:0000313" key="2">
    <source>
        <dbReference type="Proteomes" id="UP001153148"/>
    </source>
</evidence>
<evidence type="ECO:0000313" key="1">
    <source>
        <dbReference type="EMBL" id="CAG2068109.1"/>
    </source>
</evidence>
<protein>
    <submittedName>
        <fullName evidence="1">Uncharacterized protein</fullName>
    </submittedName>
</protein>
<proteinExistence type="predicted"/>
<organism evidence="1 2">
    <name type="scientific">Timema podura</name>
    <name type="common">Walking stick</name>
    <dbReference type="NCBI Taxonomy" id="61482"/>
    <lineage>
        <taxon>Eukaryota</taxon>
        <taxon>Metazoa</taxon>
        <taxon>Ecdysozoa</taxon>
        <taxon>Arthropoda</taxon>
        <taxon>Hexapoda</taxon>
        <taxon>Insecta</taxon>
        <taxon>Pterygota</taxon>
        <taxon>Neoptera</taxon>
        <taxon>Polyneoptera</taxon>
        <taxon>Phasmatodea</taxon>
        <taxon>Timematodea</taxon>
        <taxon>Timematoidea</taxon>
        <taxon>Timematidae</taxon>
        <taxon>Timema</taxon>
    </lineage>
</organism>
<name>A0ABN7PPK8_TIMPD</name>
<keyword evidence="2" id="KW-1185">Reference proteome</keyword>
<sequence length="127" mass="14206">MSVGIDVCSTHSSLSCPYTPTYPCRWLARDTRAPRRLRNTPIGSRIARRTRLASSCTEAEEWVLTSEERRVVGVALCLGGEDVYYISLNAVASAVPLEERLGLLETVVNGSPWLTSLRIFDFKEQMK</sequence>
<gene>
    <name evidence="1" type="ORF">TPAB3V08_LOCUS15052</name>
</gene>
<dbReference type="EMBL" id="CAJPIN010081965">
    <property type="protein sequence ID" value="CAG2068109.1"/>
    <property type="molecule type" value="Genomic_DNA"/>
</dbReference>
<dbReference type="Proteomes" id="UP001153148">
    <property type="component" value="Unassembled WGS sequence"/>
</dbReference>
<feature type="non-terminal residue" evidence="1">
    <location>
        <position position="127"/>
    </location>
</feature>
<accession>A0ABN7PPK8</accession>
<comment type="caution">
    <text evidence="1">The sequence shown here is derived from an EMBL/GenBank/DDBJ whole genome shotgun (WGS) entry which is preliminary data.</text>
</comment>
<reference evidence="1" key="1">
    <citation type="submission" date="2021-03" db="EMBL/GenBank/DDBJ databases">
        <authorList>
            <person name="Tran Van P."/>
        </authorList>
    </citation>
    <scope>NUCLEOTIDE SEQUENCE</scope>
</reference>